<dbReference type="OrthoDB" id="10658936at2759"/>
<sequence length="241" mass="25437">MQPTLGLSSIQAGLSSIQEVDNNIPNFIQVPSQHSIAGPSTNKMNPSNGAIVPSNINAASSIGKTRNTFRPSPSPIHNFTSRKSMDLSCVTTSQVPPSMTTPAPASMIPQTPSSMIPQAPALMTTQAPASMIPQTPVSMIPQAPALMIPQAPASTTTQVPALAAAPALSVAIAPQHSPVLSIQQLRNIMSDVDINMDLMPIPGQYDVFYGFLDTYQSAAFFTFALSDTNHSSFIAKGRHNL</sequence>
<proteinExistence type="predicted"/>
<reference evidence="2" key="2">
    <citation type="submission" date="2015-01" db="EMBL/GenBank/DDBJ databases">
        <title>Evolutionary Origins and Diversification of the Mycorrhizal Mutualists.</title>
        <authorList>
            <consortium name="DOE Joint Genome Institute"/>
            <consortium name="Mycorrhizal Genomics Consortium"/>
            <person name="Kohler A."/>
            <person name="Kuo A."/>
            <person name="Nagy L.G."/>
            <person name="Floudas D."/>
            <person name="Copeland A."/>
            <person name="Barry K.W."/>
            <person name="Cichocki N."/>
            <person name="Veneault-Fourrey C."/>
            <person name="LaButti K."/>
            <person name="Lindquist E.A."/>
            <person name="Lipzen A."/>
            <person name="Lundell T."/>
            <person name="Morin E."/>
            <person name="Murat C."/>
            <person name="Riley R."/>
            <person name="Ohm R."/>
            <person name="Sun H."/>
            <person name="Tunlid A."/>
            <person name="Henrissat B."/>
            <person name="Grigoriev I.V."/>
            <person name="Hibbett D.S."/>
            <person name="Martin F."/>
        </authorList>
    </citation>
    <scope>NUCLEOTIDE SEQUENCE [LARGE SCALE GENOMIC DNA]</scope>
    <source>
        <strain evidence="2">LaAM-08-1</strain>
    </source>
</reference>
<reference evidence="1 2" key="1">
    <citation type="submission" date="2014-04" db="EMBL/GenBank/DDBJ databases">
        <authorList>
            <consortium name="DOE Joint Genome Institute"/>
            <person name="Kuo A."/>
            <person name="Kohler A."/>
            <person name="Nagy L.G."/>
            <person name="Floudas D."/>
            <person name="Copeland A."/>
            <person name="Barry K.W."/>
            <person name="Cichocki N."/>
            <person name="Veneault-Fourrey C."/>
            <person name="LaButti K."/>
            <person name="Lindquist E.A."/>
            <person name="Lipzen A."/>
            <person name="Lundell T."/>
            <person name="Morin E."/>
            <person name="Murat C."/>
            <person name="Sun H."/>
            <person name="Tunlid A."/>
            <person name="Henrissat B."/>
            <person name="Grigoriev I.V."/>
            <person name="Hibbett D.S."/>
            <person name="Martin F."/>
            <person name="Nordberg H.P."/>
            <person name="Cantor M.N."/>
            <person name="Hua S.X."/>
        </authorList>
    </citation>
    <scope>NUCLEOTIDE SEQUENCE [LARGE SCALE GENOMIC DNA]</scope>
    <source>
        <strain evidence="1 2">LaAM-08-1</strain>
    </source>
</reference>
<gene>
    <name evidence="1" type="ORF">K443DRAFT_124181</name>
</gene>
<accession>A0A0C9WWX9</accession>
<evidence type="ECO:0000313" key="1">
    <source>
        <dbReference type="EMBL" id="KIJ97145.1"/>
    </source>
</evidence>
<protein>
    <submittedName>
        <fullName evidence="1">Uncharacterized protein</fullName>
    </submittedName>
</protein>
<name>A0A0C9WWX9_9AGAR</name>
<dbReference type="AlphaFoldDB" id="A0A0C9WWX9"/>
<evidence type="ECO:0000313" key="2">
    <source>
        <dbReference type="Proteomes" id="UP000054477"/>
    </source>
</evidence>
<organism evidence="1 2">
    <name type="scientific">Laccaria amethystina LaAM-08-1</name>
    <dbReference type="NCBI Taxonomy" id="1095629"/>
    <lineage>
        <taxon>Eukaryota</taxon>
        <taxon>Fungi</taxon>
        <taxon>Dikarya</taxon>
        <taxon>Basidiomycota</taxon>
        <taxon>Agaricomycotina</taxon>
        <taxon>Agaricomycetes</taxon>
        <taxon>Agaricomycetidae</taxon>
        <taxon>Agaricales</taxon>
        <taxon>Agaricineae</taxon>
        <taxon>Hydnangiaceae</taxon>
        <taxon>Laccaria</taxon>
    </lineage>
</organism>
<dbReference type="EMBL" id="KN838701">
    <property type="protein sequence ID" value="KIJ97145.1"/>
    <property type="molecule type" value="Genomic_DNA"/>
</dbReference>
<dbReference type="Proteomes" id="UP000054477">
    <property type="component" value="Unassembled WGS sequence"/>
</dbReference>
<dbReference type="HOGENOM" id="CLU_1151941_0_0_1"/>
<keyword evidence="2" id="KW-1185">Reference proteome</keyword>